<dbReference type="InterPro" id="IPR006935">
    <property type="entry name" value="Helicase/UvrB_N"/>
</dbReference>
<comment type="caution">
    <text evidence="2">The sequence shown here is derived from an EMBL/GenBank/DDBJ whole genome shotgun (WGS) entry which is preliminary data.</text>
</comment>
<protein>
    <recommendedName>
        <fullName evidence="1">Helicase ATP-binding domain-containing protein</fullName>
    </recommendedName>
</protein>
<accession>A0A179D4A4</accession>
<dbReference type="GO" id="GO:0003677">
    <property type="term" value="F:DNA binding"/>
    <property type="evidence" value="ECO:0007669"/>
    <property type="project" value="InterPro"/>
</dbReference>
<sequence>MPFEKRLVLNRWVLSLFGKDSFDSLAQALKRPELEGFDENNVTKFYHELVKQIEGTGPLTPEDLLRYDENIVRHWRKITENRNRLGHVLYPKYFQYLALLFTEIYLDRYFRNLEGLLNSLNAYLERFKENYPEEELKPFEKGDLNKLVFWMATGSGKTLLMHVNLLQYLHYLRLYGKPEELNRIILLTPNEGLSLQHLEEFNLSGIPAEIFRKESGGLFARETVLIIDIHKLREEAGEKTIPPETFEGNNLVLVDEGHRGASGGKESSWLSRRDKLCEKGFSFEYSATFGQAVKGDKELEALYAKCIIFDYSYRYFYQDGYGKDYRILNLEDDSDEVIRKKYLTAGLLTFYQQLRLYLDKKEEFRPYLLAKPLWVFVGGSVNAVRTQHGRKVSDVLDILLFLANFIKNRSESIEIIEQLLQGRSGLLDKKGHELFAGVFRYLNTLKLSAEEVYHDILEIVFNTKAPGALHLEHLKDAEGEIAIKVGDNEPFGVINVGDPGNLLKLCENHPNLVITEKVISGSLFHNLNEEDSTVNILIGSRKFTEGWNSWRVSTMGLMNIGKKEGAQIIQLFGRGVRLKGKDYCLKRSRRLEGIEPPKYIEILETLNVFGVRADYMRQFKEYLEEEGLPTNEDRIEFILPVVKNFNSSRPLKIVRLKEGIDFKRNGPKPYFGEVTEYLRRYKVVVDWYPRLQALESGAGIGSKQRAEKDLCFFEEKHVAFLDIDQIYFELQEYKAERSWHNVRLERDEIPKLLTDKSWYELYIPREEMEFKSFEQVRRWQEIAVTLLKKYLDRHYSYCKREWENEYLEVSELRPDDPNFFEKYRIYIEASREDIVKKLEELKNLVQSGTFKRDFEFENILAINFGRHLYQPLLYIRGDFIEVRPVILDSESERDFLFDLRNFYKKNRDFFQNKELYLLRNRSRRGIGFFEAGNFYPDFILWLLLPDIQHVAFIDPKGIRKREGPNDPKLRFYQSIKEIERKLGDPQLKLHSFIVSYTLYSDIKWWGLTKEELENRHVLFQKDDKETYIEKMFEKII</sequence>
<proteinExistence type="predicted"/>
<dbReference type="Gene3D" id="3.40.50.300">
    <property type="entry name" value="P-loop containing nucleotide triphosphate hydrolases"/>
    <property type="match status" value="1"/>
</dbReference>
<dbReference type="Pfam" id="PF04851">
    <property type="entry name" value="ResIII"/>
    <property type="match status" value="1"/>
</dbReference>
<keyword evidence="3" id="KW-1185">Reference proteome</keyword>
<evidence type="ECO:0000259" key="1">
    <source>
        <dbReference type="SMART" id="SM00487"/>
    </source>
</evidence>
<evidence type="ECO:0000313" key="3">
    <source>
        <dbReference type="Proteomes" id="UP000078390"/>
    </source>
</evidence>
<dbReference type="AlphaFoldDB" id="A0A179D4A4"/>
<dbReference type="GO" id="GO:0016787">
    <property type="term" value="F:hydrolase activity"/>
    <property type="evidence" value="ECO:0007669"/>
    <property type="project" value="InterPro"/>
</dbReference>
<evidence type="ECO:0000313" key="2">
    <source>
        <dbReference type="EMBL" id="OAQ20641.1"/>
    </source>
</evidence>
<dbReference type="EMBL" id="LWLG01000008">
    <property type="protein sequence ID" value="OAQ20641.1"/>
    <property type="molecule type" value="Genomic_DNA"/>
</dbReference>
<dbReference type="PATRIC" id="fig|999894.6.peg.1254"/>
<gene>
    <name evidence="2" type="ORF">TDIS_1256</name>
</gene>
<dbReference type="SMART" id="SM00487">
    <property type="entry name" value="DEXDc"/>
    <property type="match status" value="1"/>
</dbReference>
<dbReference type="Proteomes" id="UP000078390">
    <property type="component" value="Unassembled WGS sequence"/>
</dbReference>
<dbReference type="InterPro" id="IPR014001">
    <property type="entry name" value="Helicase_ATP-bd"/>
</dbReference>
<dbReference type="SUPFAM" id="SSF52540">
    <property type="entry name" value="P-loop containing nucleoside triphosphate hydrolases"/>
    <property type="match status" value="1"/>
</dbReference>
<organism evidence="2 3">
    <name type="scientific">Thermosulfurimonas dismutans</name>
    <dbReference type="NCBI Taxonomy" id="999894"/>
    <lineage>
        <taxon>Bacteria</taxon>
        <taxon>Pseudomonadati</taxon>
        <taxon>Thermodesulfobacteriota</taxon>
        <taxon>Thermodesulfobacteria</taxon>
        <taxon>Thermodesulfobacteriales</taxon>
        <taxon>Thermodesulfobacteriaceae</taxon>
        <taxon>Thermosulfurimonas</taxon>
    </lineage>
</organism>
<dbReference type="InterPro" id="IPR027417">
    <property type="entry name" value="P-loop_NTPase"/>
</dbReference>
<feature type="domain" description="Helicase ATP-binding" evidence="1">
    <location>
        <begin position="116"/>
        <end position="320"/>
    </location>
</feature>
<dbReference type="GO" id="GO:0005524">
    <property type="term" value="F:ATP binding"/>
    <property type="evidence" value="ECO:0007669"/>
    <property type="project" value="InterPro"/>
</dbReference>
<name>A0A179D4A4_9BACT</name>
<dbReference type="STRING" id="999894.TDIS_1256"/>
<reference evidence="2 3" key="1">
    <citation type="submission" date="2016-04" db="EMBL/GenBank/DDBJ databases">
        <title>Genome analysis of Thermosulfurimonas dismutans, the first thermophilic sulfur-disproportionating bacterium of the phylum Thermodesulfobacteria.</title>
        <authorList>
            <person name="Mardanov A.V."/>
            <person name="Beletsky A.V."/>
            <person name="Kadnikov V.V."/>
            <person name="Slobodkin A.I."/>
            <person name="Ravin N.V."/>
        </authorList>
    </citation>
    <scope>NUCLEOTIDE SEQUENCE [LARGE SCALE GENOMIC DNA]</scope>
    <source>
        <strain evidence="2 3">S95</strain>
    </source>
</reference>